<dbReference type="InterPro" id="IPR021109">
    <property type="entry name" value="Peptidase_aspartic_dom_sf"/>
</dbReference>
<comment type="caution">
    <text evidence="1">The sequence shown here is derived from an EMBL/GenBank/DDBJ whole genome shotgun (WGS) entry which is preliminary data.</text>
</comment>
<evidence type="ECO:0000313" key="1">
    <source>
        <dbReference type="EMBL" id="GEQ85165.1"/>
    </source>
</evidence>
<accession>A0A5J4FYP6</accession>
<evidence type="ECO:0008006" key="3">
    <source>
        <dbReference type="Google" id="ProtNLM"/>
    </source>
</evidence>
<dbReference type="RefSeq" id="WP_235906042.1">
    <property type="nucleotide sequence ID" value="NZ_BKCF01000001.1"/>
</dbReference>
<sequence length="144" mass="15803">MQLREILEAKGFTRVPLKTMSSGHFTCAIKLNNIKGTFIVDTGASTSCIGLDYINFFKLKTSKSDVIAAGAGATNMTTELSENNIVKIENHTTLNMAFVLFDLSHVNQALSLIDSNIVHGIIGADYLKNKRAVIDYGRNCLYLK</sequence>
<dbReference type="CDD" id="cd05483">
    <property type="entry name" value="retropepsin_like_bacteria"/>
    <property type="match status" value="1"/>
</dbReference>
<protein>
    <recommendedName>
        <fullName evidence="3">Acid protease</fullName>
    </recommendedName>
</protein>
<dbReference type="Proteomes" id="UP000326994">
    <property type="component" value="Unassembled WGS sequence"/>
</dbReference>
<dbReference type="SUPFAM" id="SSF50630">
    <property type="entry name" value="Acid proteases"/>
    <property type="match status" value="1"/>
</dbReference>
<organism evidence="1 2">
    <name type="scientific">Patiriisocius marinistellae</name>
    <dbReference type="NCBI Taxonomy" id="2494560"/>
    <lineage>
        <taxon>Bacteria</taxon>
        <taxon>Pseudomonadati</taxon>
        <taxon>Bacteroidota</taxon>
        <taxon>Flavobacteriia</taxon>
        <taxon>Flavobacteriales</taxon>
        <taxon>Flavobacteriaceae</taxon>
        <taxon>Patiriisocius</taxon>
    </lineage>
</organism>
<proteinExistence type="predicted"/>
<dbReference type="GO" id="GO:0004190">
    <property type="term" value="F:aspartic-type endopeptidase activity"/>
    <property type="evidence" value="ECO:0007669"/>
    <property type="project" value="InterPro"/>
</dbReference>
<gene>
    <name evidence="1" type="ORF">ULMS_06730</name>
</gene>
<evidence type="ECO:0000313" key="2">
    <source>
        <dbReference type="Proteomes" id="UP000326994"/>
    </source>
</evidence>
<dbReference type="EMBL" id="BKCF01000001">
    <property type="protein sequence ID" value="GEQ85165.1"/>
    <property type="molecule type" value="Genomic_DNA"/>
</dbReference>
<dbReference type="AlphaFoldDB" id="A0A5J4FYP6"/>
<dbReference type="PROSITE" id="PS00141">
    <property type="entry name" value="ASP_PROTEASE"/>
    <property type="match status" value="1"/>
</dbReference>
<dbReference type="GO" id="GO:0006508">
    <property type="term" value="P:proteolysis"/>
    <property type="evidence" value="ECO:0007669"/>
    <property type="project" value="InterPro"/>
</dbReference>
<keyword evidence="2" id="KW-1185">Reference proteome</keyword>
<dbReference type="InterPro" id="IPR034122">
    <property type="entry name" value="Retropepsin-like_bacterial"/>
</dbReference>
<dbReference type="Gene3D" id="2.40.70.10">
    <property type="entry name" value="Acid Proteases"/>
    <property type="match status" value="1"/>
</dbReference>
<name>A0A5J4FYP6_9FLAO</name>
<dbReference type="Pfam" id="PF13650">
    <property type="entry name" value="Asp_protease_2"/>
    <property type="match status" value="1"/>
</dbReference>
<reference evidence="1 2" key="1">
    <citation type="submission" date="2019-08" db="EMBL/GenBank/DDBJ databases">
        <title>Ulvibacter marinistellae sp. nov., isolated from a starfish, Patiria pectinifera.</title>
        <authorList>
            <person name="Kawano K."/>
            <person name="Ushijima N."/>
            <person name="Kihara M."/>
            <person name="Itoh H."/>
        </authorList>
    </citation>
    <scope>NUCLEOTIDE SEQUENCE [LARGE SCALE GENOMIC DNA]</scope>
    <source>
        <strain evidence="1 2">KK4</strain>
    </source>
</reference>
<dbReference type="InterPro" id="IPR001969">
    <property type="entry name" value="Aspartic_peptidase_AS"/>
</dbReference>